<dbReference type="InterPro" id="IPR035906">
    <property type="entry name" value="MetI-like_sf"/>
</dbReference>
<evidence type="ECO:0000313" key="10">
    <source>
        <dbReference type="Proteomes" id="UP000275069"/>
    </source>
</evidence>
<feature type="transmembrane region" description="Helical" evidence="7">
    <location>
        <begin position="227"/>
        <end position="248"/>
    </location>
</feature>
<gene>
    <name evidence="9" type="ORF">D7I44_02815</name>
</gene>
<keyword evidence="3" id="KW-1003">Cell membrane</keyword>
<dbReference type="Pfam" id="PF00528">
    <property type="entry name" value="BPD_transp_1"/>
    <property type="match status" value="1"/>
</dbReference>
<feature type="transmembrane region" description="Helical" evidence="7">
    <location>
        <begin position="98"/>
        <end position="123"/>
    </location>
</feature>
<keyword evidence="6 7" id="KW-0472">Membrane</keyword>
<dbReference type="OrthoDB" id="147639at2"/>
<dbReference type="Proteomes" id="UP000275069">
    <property type="component" value="Chromosome"/>
</dbReference>
<feature type="transmembrane region" description="Helical" evidence="7">
    <location>
        <begin position="436"/>
        <end position="462"/>
    </location>
</feature>
<comment type="subcellular location">
    <subcellularLocation>
        <location evidence="1 7">Cell membrane</location>
        <topology evidence="1 7">Multi-pass membrane protein</topology>
    </subcellularLocation>
</comment>
<keyword evidence="2 7" id="KW-0813">Transport</keyword>
<evidence type="ECO:0000256" key="4">
    <source>
        <dbReference type="ARBA" id="ARBA00022692"/>
    </source>
</evidence>
<accession>A0A387BW12</accession>
<dbReference type="InterPro" id="IPR000515">
    <property type="entry name" value="MetI-like"/>
</dbReference>
<feature type="transmembrane region" description="Helical" evidence="7">
    <location>
        <begin position="378"/>
        <end position="396"/>
    </location>
</feature>
<dbReference type="GO" id="GO:0055085">
    <property type="term" value="P:transmembrane transport"/>
    <property type="evidence" value="ECO:0007669"/>
    <property type="project" value="InterPro"/>
</dbReference>
<feature type="transmembrane region" description="Helical" evidence="7">
    <location>
        <begin position="175"/>
        <end position="194"/>
    </location>
</feature>
<dbReference type="GO" id="GO:0005886">
    <property type="term" value="C:plasma membrane"/>
    <property type="evidence" value="ECO:0007669"/>
    <property type="project" value="UniProtKB-SubCell"/>
</dbReference>
<organism evidence="9 10">
    <name type="scientific">Gryllotalpicola protaetiae</name>
    <dbReference type="NCBI Taxonomy" id="2419771"/>
    <lineage>
        <taxon>Bacteria</taxon>
        <taxon>Bacillati</taxon>
        <taxon>Actinomycetota</taxon>
        <taxon>Actinomycetes</taxon>
        <taxon>Micrococcales</taxon>
        <taxon>Microbacteriaceae</taxon>
        <taxon>Gryllotalpicola</taxon>
    </lineage>
</organism>
<evidence type="ECO:0000256" key="3">
    <source>
        <dbReference type="ARBA" id="ARBA00022475"/>
    </source>
</evidence>
<dbReference type="KEGG" id="gry:D7I44_02815"/>
<feature type="transmembrane region" description="Helical" evidence="7">
    <location>
        <begin position="135"/>
        <end position="155"/>
    </location>
</feature>
<evidence type="ECO:0000256" key="5">
    <source>
        <dbReference type="ARBA" id="ARBA00022989"/>
    </source>
</evidence>
<reference evidence="9 10" key="1">
    <citation type="submission" date="2018-09" db="EMBL/GenBank/DDBJ databases">
        <title>Genome sequencing of strain 2DFW10M-5.</title>
        <authorList>
            <person name="Heo J."/>
            <person name="Kim S.-J."/>
            <person name="Kwon S.-W."/>
        </authorList>
    </citation>
    <scope>NUCLEOTIDE SEQUENCE [LARGE SCALE GENOMIC DNA]</scope>
    <source>
        <strain evidence="9 10">2DFW10M-5</strain>
    </source>
</reference>
<dbReference type="RefSeq" id="WP_120788095.1">
    <property type="nucleotide sequence ID" value="NZ_CP032624.1"/>
</dbReference>
<feature type="transmembrane region" description="Helical" evidence="7">
    <location>
        <begin position="201"/>
        <end position="221"/>
    </location>
</feature>
<proteinExistence type="inferred from homology"/>
<dbReference type="PANTHER" id="PTHR43163:SF6">
    <property type="entry name" value="DIPEPTIDE TRANSPORT SYSTEM PERMEASE PROTEIN DPPB-RELATED"/>
    <property type="match status" value="1"/>
</dbReference>
<dbReference type="Pfam" id="PF19300">
    <property type="entry name" value="BPD_transp_1_N"/>
    <property type="match status" value="1"/>
</dbReference>
<keyword evidence="4 7" id="KW-0812">Transmembrane</keyword>
<comment type="similarity">
    <text evidence="7">Belongs to the binding-protein-dependent transport system permease family.</text>
</comment>
<dbReference type="PANTHER" id="PTHR43163">
    <property type="entry name" value="DIPEPTIDE TRANSPORT SYSTEM PERMEASE PROTEIN DPPB-RELATED"/>
    <property type="match status" value="1"/>
</dbReference>
<evidence type="ECO:0000256" key="1">
    <source>
        <dbReference type="ARBA" id="ARBA00004651"/>
    </source>
</evidence>
<dbReference type="CDD" id="cd06261">
    <property type="entry name" value="TM_PBP2"/>
    <property type="match status" value="1"/>
</dbReference>
<feature type="transmembrane region" description="Helical" evidence="7">
    <location>
        <begin position="260"/>
        <end position="281"/>
    </location>
</feature>
<evidence type="ECO:0000313" key="9">
    <source>
        <dbReference type="EMBL" id="AYG02561.1"/>
    </source>
</evidence>
<feature type="domain" description="ABC transmembrane type-1" evidence="8">
    <location>
        <begin position="100"/>
        <end position="504"/>
    </location>
</feature>
<dbReference type="EMBL" id="CP032624">
    <property type="protein sequence ID" value="AYG02561.1"/>
    <property type="molecule type" value="Genomic_DNA"/>
</dbReference>
<protein>
    <submittedName>
        <fullName evidence="9">ABC transporter permease</fullName>
    </submittedName>
</protein>
<dbReference type="InterPro" id="IPR045621">
    <property type="entry name" value="BPD_transp_1_N"/>
</dbReference>
<evidence type="ECO:0000256" key="2">
    <source>
        <dbReference type="ARBA" id="ARBA00022448"/>
    </source>
</evidence>
<evidence type="ECO:0000256" key="6">
    <source>
        <dbReference type="ARBA" id="ARBA00023136"/>
    </source>
</evidence>
<feature type="transmembrane region" description="Helical" evidence="7">
    <location>
        <begin position="320"/>
        <end position="337"/>
    </location>
</feature>
<feature type="transmembrane region" description="Helical" evidence="7">
    <location>
        <begin position="482"/>
        <end position="504"/>
    </location>
</feature>
<keyword evidence="10" id="KW-1185">Reference proteome</keyword>
<dbReference type="AlphaFoldDB" id="A0A387BW12"/>
<feature type="transmembrane region" description="Helical" evidence="7">
    <location>
        <begin position="287"/>
        <end position="308"/>
    </location>
</feature>
<sequence>MLTFLSRRLLASIIVLLLASYLVYILSANAGDPLEALRTSTARNKEALIEQRIQQLGLNVPAPLRYFLWLGGILKVFIGRFTLGDNISGTPVTADVSAAVLVTIELIIASVVLAIVFGILIGITTALRQYSGYDYTVTFLAFLFFSLPSFFLAVVLKAYVGITFNNYLTDPHVAWWAYVFIPLIIGAAAAGVAGGTARFRWLTFAIATAATLAVVAFVAATDWLVTPTLGAADIVLVAIIATAIALLVTMLNTGLQNRKALYSALTAVAVGLVLYFPFMAISGSLNLWTLLLLGLVTIAVGLVIGYLYGGFDRRQSMRNAAIVAFTTGLVIVVSRFLRSWHDYSQYVANGRPIATVGSATPNLNDISTSFWIHGLDSFTHLLLPTISLCLISIAGYSRYMRANLLDVMNSDYIRTARAKGLNQRTVVMRHAFRNSLIPLTTIVAFDLGALLGGAVVTENVFAWSGMGKLFTDALHAVDVNSLMGYFVVAGVAVVVFNLLADAAYSALDPRIRIAA</sequence>
<evidence type="ECO:0000259" key="8">
    <source>
        <dbReference type="PROSITE" id="PS50928"/>
    </source>
</evidence>
<dbReference type="PROSITE" id="PS50928">
    <property type="entry name" value="ABC_TM1"/>
    <property type="match status" value="1"/>
</dbReference>
<feature type="transmembrane region" description="Helical" evidence="7">
    <location>
        <begin position="9"/>
        <end position="27"/>
    </location>
</feature>
<evidence type="ECO:0000256" key="7">
    <source>
        <dbReference type="RuleBase" id="RU363032"/>
    </source>
</evidence>
<dbReference type="Gene3D" id="1.10.3720.10">
    <property type="entry name" value="MetI-like"/>
    <property type="match status" value="1"/>
</dbReference>
<name>A0A387BW12_9MICO</name>
<keyword evidence="5 7" id="KW-1133">Transmembrane helix</keyword>